<dbReference type="InterPro" id="IPR013783">
    <property type="entry name" value="Ig-like_fold"/>
</dbReference>
<evidence type="ECO:0000259" key="9">
    <source>
        <dbReference type="PROSITE" id="PS50835"/>
    </source>
</evidence>
<dbReference type="Gene3D" id="2.60.120.200">
    <property type="match status" value="1"/>
</dbReference>
<evidence type="ECO:0000256" key="3">
    <source>
        <dbReference type="ARBA" id="ARBA00023157"/>
    </source>
</evidence>
<evidence type="ECO:0000259" key="8">
    <source>
        <dbReference type="PROSITE" id="PS50060"/>
    </source>
</evidence>
<evidence type="ECO:0000313" key="10">
    <source>
        <dbReference type="EnsemblMetazoa" id="XP_038064819.1"/>
    </source>
</evidence>
<dbReference type="GO" id="GO:0005911">
    <property type="term" value="C:cell-cell junction"/>
    <property type="evidence" value="ECO:0007669"/>
    <property type="project" value="TreeGrafter"/>
</dbReference>
<dbReference type="Proteomes" id="UP000887568">
    <property type="component" value="Unplaced"/>
</dbReference>
<dbReference type="InterPro" id="IPR036179">
    <property type="entry name" value="Ig-like_dom_sf"/>
</dbReference>
<dbReference type="CDD" id="cd06263">
    <property type="entry name" value="MAM"/>
    <property type="match status" value="1"/>
</dbReference>
<keyword evidence="3" id="KW-1015">Disulfide bond</keyword>
<dbReference type="OrthoDB" id="412155at2759"/>
<dbReference type="PRINTS" id="PR00020">
    <property type="entry name" value="MAMDOMAIN"/>
</dbReference>
<organism evidence="10 11">
    <name type="scientific">Patiria miniata</name>
    <name type="common">Bat star</name>
    <name type="synonym">Asterina miniata</name>
    <dbReference type="NCBI Taxonomy" id="46514"/>
    <lineage>
        <taxon>Eukaryota</taxon>
        <taxon>Metazoa</taxon>
        <taxon>Echinodermata</taxon>
        <taxon>Eleutherozoa</taxon>
        <taxon>Asterozoa</taxon>
        <taxon>Asteroidea</taxon>
        <taxon>Valvatacea</taxon>
        <taxon>Valvatida</taxon>
        <taxon>Asterinidae</taxon>
        <taxon>Patiria</taxon>
    </lineage>
</organism>
<keyword evidence="6" id="KW-1133">Transmembrane helix</keyword>
<dbReference type="Gene3D" id="2.60.40.10">
    <property type="entry name" value="Immunoglobulins"/>
    <property type="match status" value="5"/>
</dbReference>
<dbReference type="InterPro" id="IPR000998">
    <property type="entry name" value="MAM_dom"/>
</dbReference>
<accession>A0A914AN17</accession>
<feature type="chain" id="PRO_5037240792" evidence="7">
    <location>
        <begin position="24"/>
        <end position="807"/>
    </location>
</feature>
<comment type="subcellular location">
    <subcellularLocation>
        <location evidence="1">Membrane</location>
        <topology evidence="1">Single-pass type I membrane protein</topology>
    </subcellularLocation>
</comment>
<dbReference type="InterPro" id="IPR051275">
    <property type="entry name" value="Cell_adhesion_signaling"/>
</dbReference>
<feature type="domain" description="Ig-like" evidence="9">
    <location>
        <begin position="299"/>
        <end position="402"/>
    </location>
</feature>
<evidence type="ECO:0000256" key="1">
    <source>
        <dbReference type="ARBA" id="ARBA00004479"/>
    </source>
</evidence>
<feature type="signal peptide" evidence="7">
    <location>
        <begin position="1"/>
        <end position="23"/>
    </location>
</feature>
<dbReference type="GO" id="GO:0050839">
    <property type="term" value="F:cell adhesion molecule binding"/>
    <property type="evidence" value="ECO:0007669"/>
    <property type="project" value="TreeGrafter"/>
</dbReference>
<dbReference type="OMA" id="HDIANIT"/>
<dbReference type="GO" id="GO:0098609">
    <property type="term" value="P:cell-cell adhesion"/>
    <property type="evidence" value="ECO:0007669"/>
    <property type="project" value="TreeGrafter"/>
</dbReference>
<dbReference type="Pfam" id="PF08205">
    <property type="entry name" value="C2-set_2"/>
    <property type="match status" value="4"/>
</dbReference>
<keyword evidence="2 6" id="KW-0472">Membrane</keyword>
<dbReference type="InterPro" id="IPR007110">
    <property type="entry name" value="Ig-like_dom"/>
</dbReference>
<dbReference type="AlphaFoldDB" id="A0A914AN17"/>
<keyword evidence="7" id="KW-0732">Signal</keyword>
<feature type="transmembrane region" description="Helical" evidence="6">
    <location>
        <begin position="733"/>
        <end position="756"/>
    </location>
</feature>
<dbReference type="GO" id="GO:0005886">
    <property type="term" value="C:plasma membrane"/>
    <property type="evidence" value="ECO:0007669"/>
    <property type="project" value="TreeGrafter"/>
</dbReference>
<dbReference type="PANTHER" id="PTHR11640">
    <property type="entry name" value="NEPHRIN"/>
    <property type="match status" value="1"/>
</dbReference>
<dbReference type="GeneID" id="119735185"/>
<dbReference type="PROSITE" id="PS50835">
    <property type="entry name" value="IG_LIKE"/>
    <property type="match status" value="5"/>
</dbReference>
<name>A0A914AN17_PATMI</name>
<feature type="domain" description="Ig-like" evidence="9">
    <location>
        <begin position="520"/>
        <end position="600"/>
    </location>
</feature>
<evidence type="ECO:0000256" key="6">
    <source>
        <dbReference type="SAM" id="Phobius"/>
    </source>
</evidence>
<feature type="domain" description="Ig-like" evidence="9">
    <location>
        <begin position="409"/>
        <end position="513"/>
    </location>
</feature>
<feature type="domain" description="Ig-like" evidence="9">
    <location>
        <begin position="202"/>
        <end position="294"/>
    </location>
</feature>
<evidence type="ECO:0000256" key="5">
    <source>
        <dbReference type="ARBA" id="ARBA00023319"/>
    </source>
</evidence>
<dbReference type="EnsemblMetazoa" id="XM_038208891.1">
    <property type="protein sequence ID" value="XP_038064819.1"/>
    <property type="gene ID" value="LOC119735185"/>
</dbReference>
<evidence type="ECO:0000256" key="4">
    <source>
        <dbReference type="ARBA" id="ARBA00023180"/>
    </source>
</evidence>
<dbReference type="SUPFAM" id="SSF48726">
    <property type="entry name" value="Immunoglobulin"/>
    <property type="match status" value="5"/>
</dbReference>
<dbReference type="InterPro" id="IPR013162">
    <property type="entry name" value="CD80_C2-set"/>
</dbReference>
<sequence>MASKTVVLLIAFAVAWFPHEALGRLCTFESGICDWTQSTADNYDWSRHRGSTSTSYTGPYYDKTYRNSNGYYLYLESSSGWQGSNAVLLSPIFLHKNGRQTVCVHFWYNMYGSYMGTLKVKRIPTSGNLGQETVLRSWTGQQTDSRTWLEMELCTSDSTSNFRLAFEAVRGNGGRSDMAIDDVEIIVLPATITLSDPTGSLPSTDAVSYLVQGVESQFTCRVTDIDPGASFTWSLGGRELTFARSENGTVSGGLITSTSSLTLSPTWSNHGELLQCSASNKHNHPGLNITATLDIKVPPTVITLYESTDNITATNGTSFLIEGVEREFICEVPGARPAASITWILGSRNITANESTDVVGADGLTTSMSTVRLSPTWNHHGELLQCSASNIDDWPAVNASVTLDVKVLPTSSAMSLYDGTGTRLGQTLDVDQGASSNIRCEVQGTRPAVTFRWILNGTLQQTTHPHPVEADVGLVNSSDTWTFTPSRANHRQEVICAAITAETQEPIPEKAVTLDVIGPPDKPVVTGDKTMEEGLATALTCRADNGFPDDWSLHWSYGHVHDIANITTEPLPSGNRFMFTGVINITPKRNDNGKTMTCTARIKSCTQHHTGAFGPLNVQFCPRRVHITDCALTAVPGINASFSCFSESSNPESDLMWLRNDEEQVNPAESEITSGDYGGRVTTLNFTTGVMTEEDDGAVYRCCAKGNALCPRVCDACLMNVAYVKSNDPGLSAGVGITTIVSVVSIVVIVAGVVYYRRSTTKRRQECKPAKHTGRETGNSDEERYAAVQDEKNTGICMQMVTSAEGE</sequence>
<dbReference type="Pfam" id="PF00629">
    <property type="entry name" value="MAM"/>
    <property type="match status" value="1"/>
</dbReference>
<evidence type="ECO:0000313" key="11">
    <source>
        <dbReference type="Proteomes" id="UP000887568"/>
    </source>
</evidence>
<keyword evidence="6" id="KW-0812">Transmembrane</keyword>
<reference evidence="10" key="1">
    <citation type="submission" date="2022-11" db="UniProtKB">
        <authorList>
            <consortium name="EnsemblMetazoa"/>
        </authorList>
    </citation>
    <scope>IDENTIFICATION</scope>
</reference>
<keyword evidence="5" id="KW-0393">Immunoglobulin domain</keyword>
<dbReference type="PROSITE" id="PS50060">
    <property type="entry name" value="MAM_2"/>
    <property type="match status" value="1"/>
</dbReference>
<evidence type="ECO:0000256" key="7">
    <source>
        <dbReference type="SAM" id="SignalP"/>
    </source>
</evidence>
<keyword evidence="4" id="KW-0325">Glycoprotein</keyword>
<dbReference type="PANTHER" id="PTHR11640:SF136">
    <property type="entry name" value="NEPHRIN"/>
    <property type="match status" value="1"/>
</dbReference>
<proteinExistence type="predicted"/>
<evidence type="ECO:0000256" key="2">
    <source>
        <dbReference type="ARBA" id="ARBA00023136"/>
    </source>
</evidence>
<protein>
    <submittedName>
        <fullName evidence="10">Uncharacterized protein</fullName>
    </submittedName>
</protein>
<dbReference type="InterPro" id="IPR013320">
    <property type="entry name" value="ConA-like_dom_sf"/>
</dbReference>
<dbReference type="SMART" id="SM00137">
    <property type="entry name" value="MAM"/>
    <property type="match status" value="1"/>
</dbReference>
<keyword evidence="11" id="KW-1185">Reference proteome</keyword>
<feature type="domain" description="MAM" evidence="8">
    <location>
        <begin position="24"/>
        <end position="185"/>
    </location>
</feature>
<dbReference type="RefSeq" id="XP_038064819.1">
    <property type="nucleotide sequence ID" value="XM_038208891.1"/>
</dbReference>
<dbReference type="SUPFAM" id="SSF49899">
    <property type="entry name" value="Concanavalin A-like lectins/glucanases"/>
    <property type="match status" value="1"/>
</dbReference>
<feature type="domain" description="Ig-like" evidence="9">
    <location>
        <begin position="622"/>
        <end position="702"/>
    </location>
</feature>